<accession>A0ABU7V9K7</accession>
<keyword evidence="2" id="KW-1185">Reference proteome</keyword>
<dbReference type="RefSeq" id="WP_331792425.1">
    <property type="nucleotide sequence ID" value="NZ_BAAAUO010000014.1"/>
</dbReference>
<dbReference type="Gene3D" id="1.10.260.40">
    <property type="entry name" value="lambda repressor-like DNA-binding domains"/>
    <property type="match status" value="1"/>
</dbReference>
<gene>
    <name evidence="1" type="ORF">V2V91_14690</name>
</gene>
<comment type="caution">
    <text evidence="1">The sequence shown here is derived from an EMBL/GenBank/DDBJ whole genome shotgun (WGS) entry which is preliminary data.</text>
</comment>
<reference evidence="1 2" key="1">
    <citation type="submission" date="2024-01" db="EMBL/GenBank/DDBJ databases">
        <title>the genome sequence of strain Microbacterium schleiferi NBRC 15075.</title>
        <authorList>
            <person name="Ding Y."/>
            <person name="Zhang G."/>
        </authorList>
    </citation>
    <scope>NUCLEOTIDE SEQUENCE [LARGE SCALE GENOMIC DNA]</scope>
    <source>
        <strain evidence="1 2">NBRC 15075</strain>
        <plasmid evidence="1">unnamed1</plasmid>
    </source>
</reference>
<evidence type="ECO:0000313" key="1">
    <source>
        <dbReference type="EMBL" id="MEF2256369.1"/>
    </source>
</evidence>
<sequence length="219" mass="23145">MSSDNDEDMIAEILDARAGRSALVSGAEHLEGRPDLRALLDAADLAWEAEQEPPPLSEDPVAAMLGLVPDPEIALDGKALTAARKRAGLSVSGLAAKMTDRGWGVTSRDVFGWESNKNAPQVPAIINALAEITGADPDRLRRRVGEDPERARLAAVVASAGFKALAERWARLQGTSVSLATSALESRMVAAVHRGTPPEPDVLLETLETMVAAVEEPEG</sequence>
<dbReference type="EMBL" id="JAZHOV010000012">
    <property type="protein sequence ID" value="MEF2256369.1"/>
    <property type="molecule type" value="Genomic_DNA"/>
</dbReference>
<proteinExistence type="predicted"/>
<organism evidence="1 2">
    <name type="scientific">Microbacterium schleiferi</name>
    <dbReference type="NCBI Taxonomy" id="69362"/>
    <lineage>
        <taxon>Bacteria</taxon>
        <taxon>Bacillati</taxon>
        <taxon>Actinomycetota</taxon>
        <taxon>Actinomycetes</taxon>
        <taxon>Micrococcales</taxon>
        <taxon>Microbacteriaceae</taxon>
        <taxon>Microbacterium</taxon>
    </lineage>
</organism>
<dbReference type="Proteomes" id="UP001351900">
    <property type="component" value="Unassembled WGS sequence"/>
</dbReference>
<dbReference type="InterPro" id="IPR010982">
    <property type="entry name" value="Lambda_DNA-bd_dom_sf"/>
</dbReference>
<keyword evidence="1" id="KW-0614">Plasmid</keyword>
<name>A0ABU7V9K7_9MICO</name>
<geneLocation type="plasmid" evidence="1">
    <name>unnamed1</name>
</geneLocation>
<evidence type="ECO:0000313" key="2">
    <source>
        <dbReference type="Proteomes" id="UP001351900"/>
    </source>
</evidence>
<dbReference type="CDD" id="cd00093">
    <property type="entry name" value="HTH_XRE"/>
    <property type="match status" value="1"/>
</dbReference>
<dbReference type="InterPro" id="IPR001387">
    <property type="entry name" value="Cro/C1-type_HTH"/>
</dbReference>
<protein>
    <submittedName>
        <fullName evidence="1">Helix-turn-helix transcriptional regulator</fullName>
    </submittedName>
</protein>